<dbReference type="AlphaFoldDB" id="A0AAW2CMW9"/>
<dbReference type="EMBL" id="JAZDWU010000006">
    <property type="protein sequence ID" value="KAK9997875.1"/>
    <property type="molecule type" value="Genomic_DNA"/>
</dbReference>
<dbReference type="PANTHER" id="PTHR32108:SF9">
    <property type="entry name" value="REVERSE TRANSCRIPTASE RNASE H-LIKE DOMAIN-CONTAINING PROTEIN"/>
    <property type="match status" value="1"/>
</dbReference>
<dbReference type="Proteomes" id="UP001459277">
    <property type="component" value="Unassembled WGS sequence"/>
</dbReference>
<organism evidence="1 2">
    <name type="scientific">Lithocarpus litseifolius</name>
    <dbReference type="NCBI Taxonomy" id="425828"/>
    <lineage>
        <taxon>Eukaryota</taxon>
        <taxon>Viridiplantae</taxon>
        <taxon>Streptophyta</taxon>
        <taxon>Embryophyta</taxon>
        <taxon>Tracheophyta</taxon>
        <taxon>Spermatophyta</taxon>
        <taxon>Magnoliopsida</taxon>
        <taxon>eudicotyledons</taxon>
        <taxon>Gunneridae</taxon>
        <taxon>Pentapetalae</taxon>
        <taxon>rosids</taxon>
        <taxon>fabids</taxon>
        <taxon>Fagales</taxon>
        <taxon>Fagaceae</taxon>
        <taxon>Lithocarpus</taxon>
    </lineage>
</organism>
<evidence type="ECO:0000313" key="1">
    <source>
        <dbReference type="EMBL" id="KAK9997875.1"/>
    </source>
</evidence>
<comment type="caution">
    <text evidence="1">The sequence shown here is derived from an EMBL/GenBank/DDBJ whole genome shotgun (WGS) entry which is preliminary data.</text>
</comment>
<gene>
    <name evidence="1" type="ORF">SO802_017478</name>
</gene>
<evidence type="ECO:0008006" key="3">
    <source>
        <dbReference type="Google" id="ProtNLM"/>
    </source>
</evidence>
<name>A0AAW2CMW9_9ROSI</name>
<dbReference type="PANTHER" id="PTHR32108">
    <property type="entry name" value="DNA-DIRECTED RNA POLYMERASE SUBUNIT ALPHA"/>
    <property type="match status" value="1"/>
</dbReference>
<proteinExistence type="predicted"/>
<sequence>MPMADLYAYLLKRKLVTPMFAKPREGPPSPNFDPSKKCEHHFGAKGHTLKECYQLRDRVQDLIDKKLIQFNNVAALNIITNPLPPYQEGNVNAIITVEEKVPDFSSSSFPWKAMLRTLVQESHLDLKVASPASSLVQEGTAIFPAIQGFNPLILSMPASEISRVSCSKALEAILVSPVVINPKMFSMVPNLQTQEGVIIRMPMPFPYEDNHHVPWKYNVSLISTRTKKEEVCFNISLGPSGLIRSGRYYTPGKLEKRWKKIGKGVTKSSFEGMVSMVLATNHISFTDDELPPEGRKHTLPIHIMAEEPLTIFKETFIPYIGSNSVLEATFHSFELVSMISRASKLKSAWPSTNLMAAKEMLKFGYQLGQGLSAAGHGNVTLIELPKNKGGFGLGYNPSDEEHFQASKVKKRKCTGQGMSIPHIRVTFSDSAEVIKSKMA</sequence>
<evidence type="ECO:0000313" key="2">
    <source>
        <dbReference type="Proteomes" id="UP001459277"/>
    </source>
</evidence>
<protein>
    <recommendedName>
        <fullName evidence="3">G-patch domain-containing protein</fullName>
    </recommendedName>
</protein>
<keyword evidence="2" id="KW-1185">Reference proteome</keyword>
<accession>A0AAW2CMW9</accession>
<reference evidence="1 2" key="1">
    <citation type="submission" date="2024-01" db="EMBL/GenBank/DDBJ databases">
        <title>A telomere-to-telomere, gap-free genome of sweet tea (Lithocarpus litseifolius).</title>
        <authorList>
            <person name="Zhou J."/>
        </authorList>
    </citation>
    <scope>NUCLEOTIDE SEQUENCE [LARGE SCALE GENOMIC DNA]</scope>
    <source>
        <strain evidence="1">Zhou-2022a</strain>
        <tissue evidence="1">Leaf</tissue>
    </source>
</reference>